<dbReference type="OrthoDB" id="2592504at2759"/>
<sequence length="177" mass="20263">MSGPAKGAGNTTLHGASLFFYRREKRAKIEKTTQNSKDKKRKAAEQREEKAKKKKDGLDLLERIEEIELEDENVPVYDDCDDIRQKISEFLGEKIVTQAAFLTALGVSANNLHYFMGIRRGARSGAETVVYRKAYIFFEKKRIIEGGAKTKKRLENEERTGPKGFKADPRPTRRLPW</sequence>
<dbReference type="InParanoid" id="D0NXP9"/>
<dbReference type="RefSeq" id="XP_002997874.1">
    <property type="nucleotide sequence ID" value="XM_002997828.1"/>
</dbReference>
<feature type="compositionally biased region" description="Basic and acidic residues" evidence="1">
    <location>
        <begin position="153"/>
        <end position="171"/>
    </location>
</feature>
<dbReference type="OMA" id="FFYRRER"/>
<feature type="compositionally biased region" description="Basic and acidic residues" evidence="1">
    <location>
        <begin position="43"/>
        <end position="55"/>
    </location>
</feature>
<gene>
    <name evidence="3" type="ORF">PITG_18247</name>
</gene>
<keyword evidence="4" id="KW-1185">Reference proteome</keyword>
<feature type="region of interest" description="Disordered" evidence="1">
    <location>
        <begin position="153"/>
        <end position="177"/>
    </location>
</feature>
<dbReference type="KEGG" id="pif:PITG_18247"/>
<organism evidence="3 4">
    <name type="scientific">Phytophthora infestans (strain T30-4)</name>
    <name type="common">Potato late blight agent</name>
    <dbReference type="NCBI Taxonomy" id="403677"/>
    <lineage>
        <taxon>Eukaryota</taxon>
        <taxon>Sar</taxon>
        <taxon>Stramenopiles</taxon>
        <taxon>Oomycota</taxon>
        <taxon>Peronosporomycetes</taxon>
        <taxon>Peronosporales</taxon>
        <taxon>Peronosporaceae</taxon>
        <taxon>Phytophthora</taxon>
    </lineage>
</organism>
<dbReference type="EMBL" id="DS028183">
    <property type="protein sequence ID" value="EEY67849.1"/>
    <property type="molecule type" value="Genomic_DNA"/>
</dbReference>
<dbReference type="GeneID" id="9463579"/>
<feature type="region of interest" description="Disordered" evidence="1">
    <location>
        <begin position="29"/>
        <end position="55"/>
    </location>
</feature>
<dbReference type="PANTHER" id="PTHR42339:SF1">
    <property type="entry name" value="HISTONE H1"/>
    <property type="match status" value="1"/>
</dbReference>
<evidence type="ECO:0000259" key="2">
    <source>
        <dbReference type="Pfam" id="PF24852"/>
    </source>
</evidence>
<dbReference type="PANTHER" id="PTHR42339">
    <property type="entry name" value="HISTONE H1"/>
    <property type="match status" value="1"/>
</dbReference>
<dbReference type="STRING" id="403677.D0NXP9"/>
<reference evidence="4" key="1">
    <citation type="journal article" date="2009" name="Nature">
        <title>Genome sequence and analysis of the Irish potato famine pathogen Phytophthora infestans.</title>
        <authorList>
            <consortium name="The Broad Institute Genome Sequencing Platform"/>
            <person name="Haas B.J."/>
            <person name="Kamoun S."/>
            <person name="Zody M.C."/>
            <person name="Jiang R.H."/>
            <person name="Handsaker R.E."/>
            <person name="Cano L.M."/>
            <person name="Grabherr M."/>
            <person name="Kodira C.D."/>
            <person name="Raffaele S."/>
            <person name="Torto-Alalibo T."/>
            <person name="Bozkurt T.O."/>
            <person name="Ah-Fong A.M."/>
            <person name="Alvarado L."/>
            <person name="Anderson V.L."/>
            <person name="Armstrong M.R."/>
            <person name="Avrova A."/>
            <person name="Baxter L."/>
            <person name="Beynon J."/>
            <person name="Boevink P.C."/>
            <person name="Bollmann S.R."/>
            <person name="Bos J.I."/>
            <person name="Bulone V."/>
            <person name="Cai G."/>
            <person name="Cakir C."/>
            <person name="Carrington J.C."/>
            <person name="Chawner M."/>
            <person name="Conti L."/>
            <person name="Costanzo S."/>
            <person name="Ewan R."/>
            <person name="Fahlgren N."/>
            <person name="Fischbach M.A."/>
            <person name="Fugelstad J."/>
            <person name="Gilroy E.M."/>
            <person name="Gnerre S."/>
            <person name="Green P.J."/>
            <person name="Grenville-Briggs L.J."/>
            <person name="Griffith J."/>
            <person name="Grunwald N.J."/>
            <person name="Horn K."/>
            <person name="Horner N.R."/>
            <person name="Hu C.H."/>
            <person name="Huitema E."/>
            <person name="Jeong D.H."/>
            <person name="Jones A.M."/>
            <person name="Jones J.D."/>
            <person name="Jones R.W."/>
            <person name="Karlsson E.K."/>
            <person name="Kunjeti S.G."/>
            <person name="Lamour K."/>
            <person name="Liu Z."/>
            <person name="Ma L."/>
            <person name="Maclean D."/>
            <person name="Chibucos M.C."/>
            <person name="McDonald H."/>
            <person name="McWalters J."/>
            <person name="Meijer H.J."/>
            <person name="Morgan W."/>
            <person name="Morris P.F."/>
            <person name="Munro C.A."/>
            <person name="O'Neill K."/>
            <person name="Ospina-Giraldo M."/>
            <person name="Pinzon A."/>
            <person name="Pritchard L."/>
            <person name="Ramsahoye B."/>
            <person name="Ren Q."/>
            <person name="Restrepo S."/>
            <person name="Roy S."/>
            <person name="Sadanandom A."/>
            <person name="Savidor A."/>
            <person name="Schornack S."/>
            <person name="Schwartz D.C."/>
            <person name="Schumann U.D."/>
            <person name="Schwessinger B."/>
            <person name="Seyer L."/>
            <person name="Sharpe T."/>
            <person name="Silvar C."/>
            <person name="Song J."/>
            <person name="Studholme D.J."/>
            <person name="Sykes S."/>
            <person name="Thines M."/>
            <person name="van de Vondervoort P.J."/>
            <person name="Phuntumart V."/>
            <person name="Wawra S."/>
            <person name="Weide R."/>
            <person name="Win J."/>
            <person name="Young C."/>
            <person name="Zhou S."/>
            <person name="Fry W."/>
            <person name="Meyers B.C."/>
            <person name="van West P."/>
            <person name="Ristaino J."/>
            <person name="Govers F."/>
            <person name="Birch P.R."/>
            <person name="Whisson S.C."/>
            <person name="Judelson H.S."/>
            <person name="Nusbaum C."/>
        </authorList>
    </citation>
    <scope>NUCLEOTIDE SEQUENCE [LARGE SCALE GENOMIC DNA]</scope>
    <source>
        <strain evidence="4">T30-4</strain>
    </source>
</reference>
<dbReference type="AlphaFoldDB" id="D0NXP9"/>
<dbReference type="eggNOG" id="ENOG502S33A">
    <property type="taxonomic scope" value="Eukaryota"/>
</dbReference>
<protein>
    <recommendedName>
        <fullName evidence="2">DUF7726 domain-containing protein</fullName>
    </recommendedName>
</protein>
<feature type="domain" description="DUF7726" evidence="2">
    <location>
        <begin position="74"/>
        <end position="146"/>
    </location>
</feature>
<dbReference type="Proteomes" id="UP000006643">
    <property type="component" value="Unassembled WGS sequence"/>
</dbReference>
<evidence type="ECO:0000256" key="1">
    <source>
        <dbReference type="SAM" id="MobiDB-lite"/>
    </source>
</evidence>
<dbReference type="Pfam" id="PF24852">
    <property type="entry name" value="DUF7726"/>
    <property type="match status" value="1"/>
</dbReference>
<evidence type="ECO:0000313" key="3">
    <source>
        <dbReference type="EMBL" id="EEY67849.1"/>
    </source>
</evidence>
<name>D0NXP9_PHYIT</name>
<evidence type="ECO:0000313" key="4">
    <source>
        <dbReference type="Proteomes" id="UP000006643"/>
    </source>
</evidence>
<proteinExistence type="predicted"/>
<dbReference type="HOGENOM" id="CLU_116575_0_0_1"/>
<dbReference type="VEuPathDB" id="FungiDB:PITG_18247"/>
<dbReference type="InterPro" id="IPR056143">
    <property type="entry name" value="DUF7726"/>
</dbReference>
<accession>D0NXP9</accession>